<keyword evidence="3" id="KW-1185">Reference proteome</keyword>
<dbReference type="Proteomes" id="UP000799291">
    <property type="component" value="Unassembled WGS sequence"/>
</dbReference>
<proteinExistence type="predicted"/>
<gene>
    <name evidence="2" type="ORF">K458DRAFT_127422</name>
</gene>
<sequence length="479" mass="54709">MSIANSASRTIVDVEGSPLEIHLHELRILSRSDHVDFRRVLSLYCTIEKCMRGEDSFPFPYDPDWIDRSVDEGLDSAYSADDAAKFCTAIESGKLIYIPGGKGDGTWLSSSQCTWKGENLRYSTAIHKYYGGNQHTTSLFRHILSVPDVGDHHLLKELDGLRVNDSGAHFQNVFLALNKFLVEAPVDAETRAIETFQNKSIFPVSTGDRPSSIEKYLKNYPKEDAEPEWYIAMTLRHEQCFKGVVPLLDFDFAFNARLNKLLNRFKSFHGHNLDLDSKGLTPILDPRGYQRLDTKYTDFLRKKAPFITRLVGTNFYDSRANVTSLSSLKVYSAPSLFVSYELGYGSNAIKSNSVPCSAGYSRKITRRNHGELKIYLLQDHLRDSHYKFQFELADVLEELCGTKAHFAGLMYLVLTERNERHVEEQFRRRGVPEITSAMEPEFFSPEDEQHVQKNLSSSAESRHKRKRPRRKAKARAAEQ</sequence>
<dbReference type="AlphaFoldDB" id="A0A6G1JGR0"/>
<organism evidence="2 3">
    <name type="scientific">Lentithecium fluviatile CBS 122367</name>
    <dbReference type="NCBI Taxonomy" id="1168545"/>
    <lineage>
        <taxon>Eukaryota</taxon>
        <taxon>Fungi</taxon>
        <taxon>Dikarya</taxon>
        <taxon>Ascomycota</taxon>
        <taxon>Pezizomycotina</taxon>
        <taxon>Dothideomycetes</taxon>
        <taxon>Pleosporomycetidae</taxon>
        <taxon>Pleosporales</taxon>
        <taxon>Massarineae</taxon>
        <taxon>Lentitheciaceae</taxon>
        <taxon>Lentithecium</taxon>
    </lineage>
</organism>
<reference evidence="2" key="1">
    <citation type="journal article" date="2020" name="Stud. Mycol.">
        <title>101 Dothideomycetes genomes: a test case for predicting lifestyles and emergence of pathogens.</title>
        <authorList>
            <person name="Haridas S."/>
            <person name="Albert R."/>
            <person name="Binder M."/>
            <person name="Bloem J."/>
            <person name="Labutti K."/>
            <person name="Salamov A."/>
            <person name="Andreopoulos B."/>
            <person name="Baker S."/>
            <person name="Barry K."/>
            <person name="Bills G."/>
            <person name="Bluhm B."/>
            <person name="Cannon C."/>
            <person name="Castanera R."/>
            <person name="Culley D."/>
            <person name="Daum C."/>
            <person name="Ezra D."/>
            <person name="Gonzalez J."/>
            <person name="Henrissat B."/>
            <person name="Kuo A."/>
            <person name="Liang C."/>
            <person name="Lipzen A."/>
            <person name="Lutzoni F."/>
            <person name="Magnuson J."/>
            <person name="Mondo S."/>
            <person name="Nolan M."/>
            <person name="Ohm R."/>
            <person name="Pangilinan J."/>
            <person name="Park H.-J."/>
            <person name="Ramirez L."/>
            <person name="Alfaro M."/>
            <person name="Sun H."/>
            <person name="Tritt A."/>
            <person name="Yoshinaga Y."/>
            <person name="Zwiers L.-H."/>
            <person name="Turgeon B."/>
            <person name="Goodwin S."/>
            <person name="Spatafora J."/>
            <person name="Crous P."/>
            <person name="Grigoriev I."/>
        </authorList>
    </citation>
    <scope>NUCLEOTIDE SEQUENCE</scope>
    <source>
        <strain evidence="2">CBS 122367</strain>
    </source>
</reference>
<dbReference type="EMBL" id="MU005572">
    <property type="protein sequence ID" value="KAF2689410.1"/>
    <property type="molecule type" value="Genomic_DNA"/>
</dbReference>
<name>A0A6G1JGR0_9PLEO</name>
<evidence type="ECO:0000313" key="2">
    <source>
        <dbReference type="EMBL" id="KAF2689410.1"/>
    </source>
</evidence>
<protein>
    <submittedName>
        <fullName evidence="2">Uncharacterized protein</fullName>
    </submittedName>
</protein>
<evidence type="ECO:0000256" key="1">
    <source>
        <dbReference type="SAM" id="MobiDB-lite"/>
    </source>
</evidence>
<accession>A0A6G1JGR0</accession>
<feature type="region of interest" description="Disordered" evidence="1">
    <location>
        <begin position="439"/>
        <end position="479"/>
    </location>
</feature>
<feature type="compositionally biased region" description="Basic residues" evidence="1">
    <location>
        <begin position="462"/>
        <end position="479"/>
    </location>
</feature>
<evidence type="ECO:0000313" key="3">
    <source>
        <dbReference type="Proteomes" id="UP000799291"/>
    </source>
</evidence>